<accession>A0A7W6GFT3</accession>
<comment type="caution">
    <text evidence="1">The sequence shown here is derived from an EMBL/GenBank/DDBJ whole genome shotgun (WGS) entry which is preliminary data.</text>
</comment>
<evidence type="ECO:0000313" key="1">
    <source>
        <dbReference type="EMBL" id="MBB3973277.1"/>
    </source>
</evidence>
<keyword evidence="2" id="KW-1185">Reference proteome</keyword>
<dbReference type="Proteomes" id="UP000528964">
    <property type="component" value="Unassembled WGS sequence"/>
</dbReference>
<dbReference type="AlphaFoldDB" id="A0A7W6GFT3"/>
<reference evidence="1 2" key="1">
    <citation type="submission" date="2020-08" db="EMBL/GenBank/DDBJ databases">
        <title>Genomic Encyclopedia of Type Strains, Phase IV (KMG-IV): sequencing the most valuable type-strain genomes for metagenomic binning, comparative biology and taxonomic classification.</title>
        <authorList>
            <person name="Goeker M."/>
        </authorList>
    </citation>
    <scope>NUCLEOTIDE SEQUENCE [LARGE SCALE GENOMIC DNA]</scope>
    <source>
        <strain evidence="1 2">DSM 25481</strain>
    </source>
</reference>
<proteinExistence type="predicted"/>
<organism evidence="1 2">
    <name type="scientific">Hansschlegelia beijingensis</name>
    <dbReference type="NCBI Taxonomy" id="1133344"/>
    <lineage>
        <taxon>Bacteria</taxon>
        <taxon>Pseudomonadati</taxon>
        <taxon>Pseudomonadota</taxon>
        <taxon>Alphaproteobacteria</taxon>
        <taxon>Hyphomicrobiales</taxon>
        <taxon>Methylopilaceae</taxon>
        <taxon>Hansschlegelia</taxon>
    </lineage>
</organism>
<gene>
    <name evidence="1" type="ORF">GGR24_001934</name>
</gene>
<dbReference type="RefSeq" id="WP_183395117.1">
    <property type="nucleotide sequence ID" value="NZ_JACIDR010000002.1"/>
</dbReference>
<evidence type="ECO:0000313" key="2">
    <source>
        <dbReference type="Proteomes" id="UP000528964"/>
    </source>
</evidence>
<protein>
    <submittedName>
        <fullName evidence="1">Uncharacterized protein</fullName>
    </submittedName>
</protein>
<name>A0A7W6GFT3_9HYPH</name>
<dbReference type="EMBL" id="JACIDR010000002">
    <property type="protein sequence ID" value="MBB3973277.1"/>
    <property type="molecule type" value="Genomic_DNA"/>
</dbReference>
<sequence length="117" mass="12030">MDPFELLDLWRRQAALATGYAAMAPFAGFVVANRLGSMVAEAGSPTARGAQENYRMITEKLTASVEATFAAGQVLGGLATAAGPVAAAGLMVAAGEAALAPVNRAVRANARRLAKRR</sequence>